<dbReference type="EMBL" id="CYSR01000007">
    <property type="protein sequence ID" value="CUH98467.1"/>
    <property type="molecule type" value="Genomic_DNA"/>
</dbReference>
<dbReference type="Gene3D" id="3.40.50.1980">
    <property type="entry name" value="Nitrogenase molybdenum iron protein domain"/>
    <property type="match status" value="3"/>
</dbReference>
<evidence type="ECO:0000256" key="5">
    <source>
        <dbReference type="ARBA" id="ARBA00022906"/>
    </source>
</evidence>
<evidence type="ECO:0000256" key="6">
    <source>
        <dbReference type="SAM" id="MobiDB-lite"/>
    </source>
</evidence>
<dbReference type="GO" id="GO:0046872">
    <property type="term" value="F:metal ion binding"/>
    <property type="evidence" value="ECO:0007669"/>
    <property type="project" value="InterPro"/>
</dbReference>
<feature type="signal peptide" evidence="7">
    <location>
        <begin position="1"/>
        <end position="29"/>
    </location>
</feature>
<accession>A0A0P1HV73</accession>
<dbReference type="InterPro" id="IPR050492">
    <property type="entry name" value="Bact_metal-bind_prot9"/>
</dbReference>
<keyword evidence="5" id="KW-0862">Zinc</keyword>
<keyword evidence="5" id="KW-0864">Zinc transport</keyword>
<evidence type="ECO:0000256" key="4">
    <source>
        <dbReference type="ARBA" id="ARBA00022729"/>
    </source>
</evidence>
<dbReference type="Pfam" id="PF01297">
    <property type="entry name" value="ZnuA"/>
    <property type="match status" value="1"/>
</dbReference>
<dbReference type="SUPFAM" id="SSF53807">
    <property type="entry name" value="Helical backbone' metal receptor"/>
    <property type="match status" value="1"/>
</dbReference>
<gene>
    <name evidence="8" type="primary">znuA</name>
    <name evidence="8" type="ORF">PHA8399_00581</name>
</gene>
<keyword evidence="4 7" id="KW-0732">Signal</keyword>
<evidence type="ECO:0000256" key="3">
    <source>
        <dbReference type="ARBA" id="ARBA00022448"/>
    </source>
</evidence>
<comment type="similarity">
    <text evidence="1">Belongs to the bacterial solute-binding protein 9 family.</text>
</comment>
<evidence type="ECO:0000256" key="7">
    <source>
        <dbReference type="SAM" id="SignalP"/>
    </source>
</evidence>
<dbReference type="AlphaFoldDB" id="A0A0P1HV73"/>
<organism evidence="8 9">
    <name type="scientific">Leisingera aquaemixtae</name>
    <dbReference type="NCBI Taxonomy" id="1396826"/>
    <lineage>
        <taxon>Bacteria</taxon>
        <taxon>Pseudomonadati</taxon>
        <taxon>Pseudomonadota</taxon>
        <taxon>Alphaproteobacteria</taxon>
        <taxon>Rhodobacterales</taxon>
        <taxon>Roseobacteraceae</taxon>
        <taxon>Leisingera</taxon>
    </lineage>
</organism>
<evidence type="ECO:0000256" key="1">
    <source>
        <dbReference type="ARBA" id="ARBA00011028"/>
    </source>
</evidence>
<feature type="compositionally biased region" description="Basic and acidic residues" evidence="6">
    <location>
        <begin position="164"/>
        <end position="175"/>
    </location>
</feature>
<proteinExistence type="inferred from homology"/>
<dbReference type="Proteomes" id="UP000051326">
    <property type="component" value="Unassembled WGS sequence"/>
</dbReference>
<sequence length="342" mass="35636">MGLDMRNSSVWKSGAAALAVLAGAGGAWAGVPKVAADITPVHGLVARVMQGLGAPALVVPPGASPHGYAMRPSEAQALDQADLVFWMGEALTPWLEGPLEELAGDARRVELLAAEGTEVLAFREGARFEAHGHDEDHGDHEDHEDHAGHEDHADHDSREDDGDHADAHGHSHAGADPHAWLLPANAQAWLDVIAAELAEHDPDNAAAYKANAEAGKQEIADAAASISASLEPFRAKQFIVFHDAYQYFERGFGLNAAGAISLGDAVKPSPARIAEVRGVVADLEVSCVFSEPQFNPGVVATVLDGTGAGTALLDPLGAKLEPGPQFYPALLRDIGSAIAGCE</sequence>
<evidence type="ECO:0000313" key="8">
    <source>
        <dbReference type="EMBL" id="CUH98467.1"/>
    </source>
</evidence>
<keyword evidence="5" id="KW-0406">Ion transport</keyword>
<dbReference type="STRING" id="1396826.PHA8399_00581"/>
<name>A0A0P1HV73_9RHOB</name>
<dbReference type="PANTHER" id="PTHR42953">
    <property type="entry name" value="HIGH-AFFINITY ZINC UPTAKE SYSTEM PROTEIN ZNUA-RELATED"/>
    <property type="match status" value="1"/>
</dbReference>
<feature type="compositionally biased region" description="Basic and acidic residues" evidence="6">
    <location>
        <begin position="131"/>
        <end position="158"/>
    </location>
</feature>
<dbReference type="PANTHER" id="PTHR42953:SF3">
    <property type="entry name" value="HIGH-AFFINITY ZINC UPTAKE SYSTEM PROTEIN ZNUA"/>
    <property type="match status" value="1"/>
</dbReference>
<keyword evidence="3" id="KW-0813">Transport</keyword>
<evidence type="ECO:0000313" key="9">
    <source>
        <dbReference type="Proteomes" id="UP000051326"/>
    </source>
</evidence>
<feature type="chain" id="PRO_5006064655" description="High-affinity zinc uptake system protein ZnuA" evidence="7">
    <location>
        <begin position="30"/>
        <end position="342"/>
    </location>
</feature>
<protein>
    <recommendedName>
        <fullName evidence="2">High-affinity zinc uptake system protein ZnuA</fullName>
    </recommendedName>
</protein>
<feature type="region of interest" description="Disordered" evidence="6">
    <location>
        <begin position="131"/>
        <end position="177"/>
    </location>
</feature>
<reference evidence="8 9" key="1">
    <citation type="submission" date="2015-09" db="EMBL/GenBank/DDBJ databases">
        <authorList>
            <consortium name="Swine Surveillance"/>
        </authorList>
    </citation>
    <scope>NUCLEOTIDE SEQUENCE [LARGE SCALE GENOMIC DNA]</scope>
    <source>
        <strain evidence="8 9">CECT 8399</strain>
    </source>
</reference>
<dbReference type="InterPro" id="IPR006127">
    <property type="entry name" value="ZnuA-like"/>
</dbReference>
<dbReference type="GO" id="GO:0006829">
    <property type="term" value="P:zinc ion transport"/>
    <property type="evidence" value="ECO:0007669"/>
    <property type="project" value="UniProtKB-KW"/>
</dbReference>
<evidence type="ECO:0000256" key="2">
    <source>
        <dbReference type="ARBA" id="ARBA00015915"/>
    </source>
</evidence>